<feature type="compositionally biased region" description="Low complexity" evidence="5">
    <location>
        <begin position="101"/>
        <end position="114"/>
    </location>
</feature>
<dbReference type="InterPro" id="IPR051127">
    <property type="entry name" value="Fungal_SecMet_Regulators"/>
</dbReference>
<comment type="caution">
    <text evidence="8">The sequence shown here is derived from an EMBL/GenBank/DDBJ whole genome shotgun (WGS) entry which is preliminary data.</text>
</comment>
<dbReference type="EMBL" id="MU854384">
    <property type="protein sequence ID" value="KAK4040094.1"/>
    <property type="molecule type" value="Genomic_DNA"/>
</dbReference>
<dbReference type="InterPro" id="IPR001138">
    <property type="entry name" value="Zn2Cys6_DnaBD"/>
</dbReference>
<keyword evidence="6" id="KW-0812">Transmembrane</keyword>
<evidence type="ECO:0000256" key="6">
    <source>
        <dbReference type="SAM" id="Phobius"/>
    </source>
</evidence>
<feature type="transmembrane region" description="Helical" evidence="6">
    <location>
        <begin position="644"/>
        <end position="666"/>
    </location>
</feature>
<feature type="region of interest" description="Disordered" evidence="5">
    <location>
        <begin position="720"/>
        <end position="749"/>
    </location>
</feature>
<dbReference type="PANTHER" id="PTHR47424:SF4">
    <property type="entry name" value="ZN(II)2CYS6 TRANSCRIPTION FACTOR (EUROFUNG)"/>
    <property type="match status" value="1"/>
</dbReference>
<dbReference type="CDD" id="cd00067">
    <property type="entry name" value="GAL4"/>
    <property type="match status" value="1"/>
</dbReference>
<dbReference type="GO" id="GO:0008270">
    <property type="term" value="F:zinc ion binding"/>
    <property type="evidence" value="ECO:0007669"/>
    <property type="project" value="InterPro"/>
</dbReference>
<dbReference type="SMART" id="SM00906">
    <property type="entry name" value="Fungal_trans"/>
    <property type="match status" value="1"/>
</dbReference>
<organism evidence="8 9">
    <name type="scientific">Parachaetomium inaequale</name>
    <dbReference type="NCBI Taxonomy" id="2588326"/>
    <lineage>
        <taxon>Eukaryota</taxon>
        <taxon>Fungi</taxon>
        <taxon>Dikarya</taxon>
        <taxon>Ascomycota</taxon>
        <taxon>Pezizomycotina</taxon>
        <taxon>Sordariomycetes</taxon>
        <taxon>Sordariomycetidae</taxon>
        <taxon>Sordariales</taxon>
        <taxon>Chaetomiaceae</taxon>
        <taxon>Parachaetomium</taxon>
    </lineage>
</organism>
<dbReference type="CDD" id="cd12148">
    <property type="entry name" value="fungal_TF_MHR"/>
    <property type="match status" value="1"/>
</dbReference>
<dbReference type="PANTHER" id="PTHR47424">
    <property type="entry name" value="REGULATORY PROTEIN GAL4"/>
    <property type="match status" value="1"/>
</dbReference>
<evidence type="ECO:0000256" key="5">
    <source>
        <dbReference type="SAM" id="MobiDB-lite"/>
    </source>
</evidence>
<evidence type="ECO:0000256" key="2">
    <source>
        <dbReference type="ARBA" id="ARBA00023015"/>
    </source>
</evidence>
<dbReference type="InterPro" id="IPR007219">
    <property type="entry name" value="XnlR_reg_dom"/>
</dbReference>
<proteinExistence type="predicted"/>
<dbReference type="InterPro" id="IPR036864">
    <property type="entry name" value="Zn2-C6_fun-type_DNA-bd_sf"/>
</dbReference>
<dbReference type="Proteomes" id="UP001303115">
    <property type="component" value="Unassembled WGS sequence"/>
</dbReference>
<dbReference type="SUPFAM" id="SSF57701">
    <property type="entry name" value="Zn2/Cys6 DNA-binding domain"/>
    <property type="match status" value="1"/>
</dbReference>
<dbReference type="Pfam" id="PF00172">
    <property type="entry name" value="Zn_clus"/>
    <property type="match status" value="1"/>
</dbReference>
<name>A0AAN6PJD0_9PEZI</name>
<dbReference type="PROSITE" id="PS50048">
    <property type="entry name" value="ZN2_CY6_FUNGAL_2"/>
    <property type="match status" value="1"/>
</dbReference>
<keyword evidence="1" id="KW-0479">Metal-binding</keyword>
<accession>A0AAN6PJD0</accession>
<evidence type="ECO:0000313" key="9">
    <source>
        <dbReference type="Proteomes" id="UP001303115"/>
    </source>
</evidence>
<dbReference type="GO" id="GO:0000978">
    <property type="term" value="F:RNA polymerase II cis-regulatory region sequence-specific DNA binding"/>
    <property type="evidence" value="ECO:0007669"/>
    <property type="project" value="TreeGrafter"/>
</dbReference>
<dbReference type="GO" id="GO:0005634">
    <property type="term" value="C:nucleus"/>
    <property type="evidence" value="ECO:0007669"/>
    <property type="project" value="TreeGrafter"/>
</dbReference>
<evidence type="ECO:0000256" key="3">
    <source>
        <dbReference type="ARBA" id="ARBA00023163"/>
    </source>
</evidence>
<evidence type="ECO:0000256" key="1">
    <source>
        <dbReference type="ARBA" id="ARBA00022723"/>
    </source>
</evidence>
<keyword evidence="9" id="KW-1185">Reference proteome</keyword>
<keyword evidence="6" id="KW-0472">Membrane</keyword>
<dbReference type="GO" id="GO:0000981">
    <property type="term" value="F:DNA-binding transcription factor activity, RNA polymerase II-specific"/>
    <property type="evidence" value="ECO:0007669"/>
    <property type="project" value="InterPro"/>
</dbReference>
<evidence type="ECO:0000256" key="4">
    <source>
        <dbReference type="ARBA" id="ARBA00023242"/>
    </source>
</evidence>
<keyword evidence="2" id="KW-0805">Transcription regulation</keyword>
<dbReference type="SMART" id="SM00066">
    <property type="entry name" value="GAL4"/>
    <property type="match status" value="1"/>
</dbReference>
<sequence length="794" mass="87146">MASERRSERVEQRRRRKIPLACEPCRERKSRCDGAKPICSTCQRRSLPLHHCIYTLENARTASNEAYIKVLHDRIQRLEKTCTDHGIPIPPLDSGDGEDVSALPSHSPLSPLVSGERRSETSLPLLSPAQGLRGHVSSPSLRPPVTVTSPDHERMDATESTASVTAMGTITTEHDTNQTYEAANEFYGSSSAASFMKEAYTSVKPHQPGHTGTSATSVPAVSVNFARSDPLANPQFTQPDKFALPPRDLADHVLSRFWERVYWLYPFFDKPTFLRAYESLWRPSHEQAAERSLEGLGLGSTPGADAGTIVFHCALNTVFALGSQFSDLSPKDKVSAVETFFNRAKAFVGLDFIDMHNVGVVQSLLLMAVLLQSTPFPSRCWNAVGLACRVAQGLGLHTEADRASRPPLETEIRRRTWHGCVILDIMTYGRPTMTAHLPDLPPPSTIEFGRNQESLQPQPTSDNAPSKMCFYIEYIRLCRILGEILSNVYQPSAGGSATGPPSWFEQKPHGMDSILELDAKLSRYETALSPIMSWKSPCDISGLDEERRLVIAAQRTVLHGSFLYLRLMLHRPILTQLCANTEATPATEPSSPTRPGPVTAGQELFTSFAAGCAKICLGAAVDLIELVHSTYLTPTTGGWWWDGLYAFTAGLAVIVGYLSPTLLASVDRQRLERAWMLCQGIIAHFTSFSISAQRSLRLLQKVHADVMSRSSAILDKDQELPLRPPTMSSAAAHGEATGSGQQMPAMQPDDMPLDFGSSFQWQLPAGTDMMGAGMVFSWDQSLDMIAGGLGMDIY</sequence>
<keyword evidence="3" id="KW-0804">Transcription</keyword>
<evidence type="ECO:0000313" key="8">
    <source>
        <dbReference type="EMBL" id="KAK4040094.1"/>
    </source>
</evidence>
<dbReference type="GO" id="GO:0000435">
    <property type="term" value="P:positive regulation of transcription from RNA polymerase II promoter by galactose"/>
    <property type="evidence" value="ECO:0007669"/>
    <property type="project" value="TreeGrafter"/>
</dbReference>
<gene>
    <name evidence="8" type="ORF">C8A01DRAFT_15983</name>
</gene>
<keyword evidence="6" id="KW-1133">Transmembrane helix</keyword>
<protein>
    <submittedName>
        <fullName evidence="8">Fungal-specific transcription factor domain-containing protein</fullName>
    </submittedName>
</protein>
<reference evidence="9" key="1">
    <citation type="journal article" date="2023" name="Mol. Phylogenet. Evol.">
        <title>Genome-scale phylogeny and comparative genomics of the fungal order Sordariales.</title>
        <authorList>
            <person name="Hensen N."/>
            <person name="Bonometti L."/>
            <person name="Westerberg I."/>
            <person name="Brannstrom I.O."/>
            <person name="Guillou S."/>
            <person name="Cros-Aarteil S."/>
            <person name="Calhoun S."/>
            <person name="Haridas S."/>
            <person name="Kuo A."/>
            <person name="Mondo S."/>
            <person name="Pangilinan J."/>
            <person name="Riley R."/>
            <person name="LaButti K."/>
            <person name="Andreopoulos B."/>
            <person name="Lipzen A."/>
            <person name="Chen C."/>
            <person name="Yan M."/>
            <person name="Daum C."/>
            <person name="Ng V."/>
            <person name="Clum A."/>
            <person name="Steindorff A."/>
            <person name="Ohm R.A."/>
            <person name="Martin F."/>
            <person name="Silar P."/>
            <person name="Natvig D.O."/>
            <person name="Lalanne C."/>
            <person name="Gautier V."/>
            <person name="Ament-Velasquez S.L."/>
            <person name="Kruys A."/>
            <person name="Hutchinson M.I."/>
            <person name="Powell A.J."/>
            <person name="Barry K."/>
            <person name="Miller A.N."/>
            <person name="Grigoriev I.V."/>
            <person name="Debuchy R."/>
            <person name="Gladieux P."/>
            <person name="Hiltunen Thoren M."/>
            <person name="Johannesson H."/>
        </authorList>
    </citation>
    <scope>NUCLEOTIDE SEQUENCE [LARGE SCALE GENOMIC DNA]</scope>
    <source>
        <strain evidence="9">CBS 284.82</strain>
    </source>
</reference>
<dbReference type="AlphaFoldDB" id="A0AAN6PJD0"/>
<dbReference type="GO" id="GO:0006351">
    <property type="term" value="P:DNA-templated transcription"/>
    <property type="evidence" value="ECO:0007669"/>
    <property type="project" value="InterPro"/>
</dbReference>
<keyword evidence="4" id="KW-0539">Nucleus</keyword>
<feature type="domain" description="Zn(2)-C6 fungal-type" evidence="7">
    <location>
        <begin position="21"/>
        <end position="54"/>
    </location>
</feature>
<dbReference type="Pfam" id="PF04082">
    <property type="entry name" value="Fungal_trans"/>
    <property type="match status" value="1"/>
</dbReference>
<dbReference type="Gene3D" id="4.10.240.10">
    <property type="entry name" value="Zn(2)-C6 fungal-type DNA-binding domain"/>
    <property type="match status" value="1"/>
</dbReference>
<evidence type="ECO:0000259" key="7">
    <source>
        <dbReference type="PROSITE" id="PS50048"/>
    </source>
</evidence>
<feature type="region of interest" description="Disordered" evidence="5">
    <location>
        <begin position="86"/>
        <end position="162"/>
    </location>
</feature>